<keyword evidence="8" id="KW-1185">Reference proteome</keyword>
<name>A0ABY0H3E0_9PEZI</name>
<dbReference type="Pfam" id="PF00445">
    <property type="entry name" value="Ribonuclease_T2"/>
    <property type="match status" value="1"/>
</dbReference>
<evidence type="ECO:0000313" key="7">
    <source>
        <dbReference type="EMBL" id="RYO83442.1"/>
    </source>
</evidence>
<dbReference type="PROSITE" id="PS00530">
    <property type="entry name" value="RNASE_T2_1"/>
    <property type="match status" value="1"/>
</dbReference>
<organism evidence="7 8">
    <name type="scientific">Monosporascus cannonballus</name>
    <dbReference type="NCBI Taxonomy" id="155416"/>
    <lineage>
        <taxon>Eukaryota</taxon>
        <taxon>Fungi</taxon>
        <taxon>Dikarya</taxon>
        <taxon>Ascomycota</taxon>
        <taxon>Pezizomycotina</taxon>
        <taxon>Sordariomycetes</taxon>
        <taxon>Xylariomycetidae</taxon>
        <taxon>Xylariales</taxon>
        <taxon>Xylariales incertae sedis</taxon>
        <taxon>Monosporascus</taxon>
    </lineage>
</organism>
<dbReference type="InterPro" id="IPR033697">
    <property type="entry name" value="Ribonuclease_T2_eukaryotic"/>
</dbReference>
<evidence type="ECO:0000256" key="2">
    <source>
        <dbReference type="ARBA" id="ARBA00012571"/>
    </source>
</evidence>
<dbReference type="Gene3D" id="3.90.730.10">
    <property type="entry name" value="Ribonuclease T2-like"/>
    <property type="match status" value="1"/>
</dbReference>
<dbReference type="SUPFAM" id="SSF55895">
    <property type="entry name" value="Ribonuclease Rh-like"/>
    <property type="match status" value="1"/>
</dbReference>
<evidence type="ECO:0000256" key="5">
    <source>
        <dbReference type="RuleBase" id="RU004328"/>
    </source>
</evidence>
<dbReference type="CDD" id="cd01061">
    <property type="entry name" value="RNase_T2_euk"/>
    <property type="match status" value="1"/>
</dbReference>
<gene>
    <name evidence="7" type="ORF">DL762_006129</name>
</gene>
<sequence>MARNQLIAAAFAVGYATADSVSCPLNSPLSCQNTATAAVDTCCFNQPGGQLLLTQFWDTDPPTGPMDSWTMHGLWPNNCNGTWEQFCDNSRKYKNITVILESFAPLTLEFMETYWKDSKENDERFWAHEFNKHGTCVSTLDPKCYDAYKPTQEVADYFTKAVDVFKTLPSYKWLAAADIVPSTSATYSRAAIQDALKAAYNQTVVVNCNKNKELSELRYHYNVRGSVQTGNFVPVEPLGSPTNCPRTGIKYLPKRGGPDSAASPSGRGYLNVFPNDLLTIAGRSDPAAFQIMKKQTVPERRPFIIICTSDPSGVGRIVSV</sequence>
<keyword evidence="6" id="KW-0732">Signal</keyword>
<keyword evidence="3" id="KW-0255">Endonuclease</keyword>
<comment type="similarity">
    <text evidence="1 5">Belongs to the RNase T2 family.</text>
</comment>
<dbReference type="InterPro" id="IPR001568">
    <property type="entry name" value="RNase_T2-like"/>
</dbReference>
<feature type="signal peptide" evidence="6">
    <location>
        <begin position="1"/>
        <end position="18"/>
    </location>
</feature>
<feature type="chain" id="PRO_5046327875" description="ribonuclease T2" evidence="6">
    <location>
        <begin position="19"/>
        <end position="320"/>
    </location>
</feature>
<dbReference type="PANTHER" id="PTHR11240:SF22">
    <property type="entry name" value="RIBONUCLEASE T2"/>
    <property type="match status" value="1"/>
</dbReference>
<evidence type="ECO:0000256" key="4">
    <source>
        <dbReference type="ARBA" id="ARBA00023157"/>
    </source>
</evidence>
<keyword evidence="3" id="KW-0540">Nuclease</keyword>
<dbReference type="PROSITE" id="PS00531">
    <property type="entry name" value="RNASE_T2_2"/>
    <property type="match status" value="1"/>
</dbReference>
<dbReference type="InterPro" id="IPR036430">
    <property type="entry name" value="RNase_T2-like_sf"/>
</dbReference>
<reference evidence="7 8" key="1">
    <citation type="submission" date="2018-06" db="EMBL/GenBank/DDBJ databases">
        <title>Complete Genomes of Monosporascus.</title>
        <authorList>
            <person name="Robinson A.J."/>
            <person name="Natvig D.O."/>
        </authorList>
    </citation>
    <scope>NUCLEOTIDE SEQUENCE [LARGE SCALE GENOMIC DNA]</scope>
    <source>
        <strain evidence="7 8">CBS 609.92</strain>
    </source>
</reference>
<comment type="caution">
    <text evidence="7">The sequence shown here is derived from an EMBL/GenBank/DDBJ whole genome shotgun (WGS) entry which is preliminary data.</text>
</comment>
<evidence type="ECO:0000256" key="1">
    <source>
        <dbReference type="ARBA" id="ARBA00007469"/>
    </source>
</evidence>
<dbReference type="InterPro" id="IPR033130">
    <property type="entry name" value="RNase_T2_His_AS_2"/>
</dbReference>
<proteinExistence type="inferred from homology"/>
<dbReference type="PANTHER" id="PTHR11240">
    <property type="entry name" value="RIBONUCLEASE T2"/>
    <property type="match status" value="1"/>
</dbReference>
<evidence type="ECO:0000256" key="6">
    <source>
        <dbReference type="SAM" id="SignalP"/>
    </source>
</evidence>
<keyword evidence="3" id="KW-0378">Hydrolase</keyword>
<evidence type="ECO:0000256" key="3">
    <source>
        <dbReference type="ARBA" id="ARBA00022759"/>
    </source>
</evidence>
<accession>A0ABY0H3E0</accession>
<dbReference type="InterPro" id="IPR018188">
    <property type="entry name" value="RNase_T2_His_AS_1"/>
</dbReference>
<keyword evidence="4" id="KW-1015">Disulfide bond</keyword>
<dbReference type="EC" id="4.6.1.19" evidence="2"/>
<dbReference type="EMBL" id="QJNS01000188">
    <property type="protein sequence ID" value="RYO83442.1"/>
    <property type="molecule type" value="Genomic_DNA"/>
</dbReference>
<evidence type="ECO:0000313" key="8">
    <source>
        <dbReference type="Proteomes" id="UP000294003"/>
    </source>
</evidence>
<protein>
    <recommendedName>
        <fullName evidence="2">ribonuclease T2</fullName>
        <ecNumber evidence="2">4.6.1.19</ecNumber>
    </recommendedName>
</protein>
<dbReference type="Proteomes" id="UP000294003">
    <property type="component" value="Unassembled WGS sequence"/>
</dbReference>